<keyword evidence="4" id="KW-1185">Reference proteome</keyword>
<evidence type="ECO:0000313" key="4">
    <source>
        <dbReference type="Proteomes" id="UP000554482"/>
    </source>
</evidence>
<dbReference type="OrthoDB" id="1935729at2759"/>
<reference evidence="3 4" key="1">
    <citation type="submission" date="2020-06" db="EMBL/GenBank/DDBJ databases">
        <title>Transcriptomic and genomic resources for Thalictrum thalictroides and T. hernandezii: Facilitating candidate gene discovery in an emerging model plant lineage.</title>
        <authorList>
            <person name="Arias T."/>
            <person name="Riano-Pachon D.M."/>
            <person name="Di Stilio V.S."/>
        </authorList>
    </citation>
    <scope>NUCLEOTIDE SEQUENCE [LARGE SCALE GENOMIC DNA]</scope>
    <source>
        <strain evidence="4">cv. WT478/WT964</strain>
        <tissue evidence="3">Leaves</tissue>
    </source>
</reference>
<keyword evidence="2" id="KW-0677">Repeat</keyword>
<dbReference type="InterPro" id="IPR015915">
    <property type="entry name" value="Kelch-typ_b-propeller"/>
</dbReference>
<dbReference type="Proteomes" id="UP000554482">
    <property type="component" value="Unassembled WGS sequence"/>
</dbReference>
<name>A0A7J6W2B3_THATH</name>
<dbReference type="Pfam" id="PF01344">
    <property type="entry name" value="Kelch_1"/>
    <property type="match status" value="1"/>
</dbReference>
<sequence length="147" mass="16220">MRQIKRVNKSIAEEIAPASSNIDELNGENSPVETELNNCTYGNSESWMVLSTTGDKPTPRFNHAATVIGNKMVVVGGETGHGLLDDVQFRLKMNIILIYIINFTAMNNQELINKGNRMMDETDEAIECSKQVVEETMKVGADTSLLA</sequence>
<accession>A0A7J6W2B3</accession>
<keyword evidence="1" id="KW-0880">Kelch repeat</keyword>
<dbReference type="InterPro" id="IPR006652">
    <property type="entry name" value="Kelch_1"/>
</dbReference>
<evidence type="ECO:0000256" key="1">
    <source>
        <dbReference type="ARBA" id="ARBA00022441"/>
    </source>
</evidence>
<dbReference type="AlphaFoldDB" id="A0A7J6W2B3"/>
<proteinExistence type="predicted"/>
<evidence type="ECO:0000313" key="3">
    <source>
        <dbReference type="EMBL" id="KAF5191097.1"/>
    </source>
</evidence>
<organism evidence="3 4">
    <name type="scientific">Thalictrum thalictroides</name>
    <name type="common">Rue-anemone</name>
    <name type="synonym">Anemone thalictroides</name>
    <dbReference type="NCBI Taxonomy" id="46969"/>
    <lineage>
        <taxon>Eukaryota</taxon>
        <taxon>Viridiplantae</taxon>
        <taxon>Streptophyta</taxon>
        <taxon>Embryophyta</taxon>
        <taxon>Tracheophyta</taxon>
        <taxon>Spermatophyta</taxon>
        <taxon>Magnoliopsida</taxon>
        <taxon>Ranunculales</taxon>
        <taxon>Ranunculaceae</taxon>
        <taxon>Thalictroideae</taxon>
        <taxon>Thalictrum</taxon>
    </lineage>
</organism>
<dbReference type="Gene3D" id="2.120.10.80">
    <property type="entry name" value="Kelch-type beta propeller"/>
    <property type="match status" value="1"/>
</dbReference>
<evidence type="ECO:0000256" key="2">
    <source>
        <dbReference type="ARBA" id="ARBA00022737"/>
    </source>
</evidence>
<dbReference type="EMBL" id="JABWDY010023222">
    <property type="protein sequence ID" value="KAF5191097.1"/>
    <property type="molecule type" value="Genomic_DNA"/>
</dbReference>
<dbReference type="SUPFAM" id="SSF117281">
    <property type="entry name" value="Kelch motif"/>
    <property type="match status" value="1"/>
</dbReference>
<protein>
    <submittedName>
        <fullName evidence="3">Galactose oxidase/kelch repeat superfamily protein</fullName>
    </submittedName>
</protein>
<gene>
    <name evidence="3" type="ORF">FRX31_019316</name>
</gene>
<dbReference type="PANTHER" id="PTHR46093">
    <property type="entry name" value="ACYL-COA-BINDING DOMAIN-CONTAINING PROTEIN 5"/>
    <property type="match status" value="1"/>
</dbReference>
<dbReference type="PANTHER" id="PTHR46093:SF4">
    <property type="entry name" value="GALACTOSE OXIDASE_KELCH REPEAT SUPERFAMILY PROTEIN"/>
    <property type="match status" value="1"/>
</dbReference>
<comment type="caution">
    <text evidence="3">The sequence shown here is derived from an EMBL/GenBank/DDBJ whole genome shotgun (WGS) entry which is preliminary data.</text>
</comment>